<evidence type="ECO:0000313" key="2">
    <source>
        <dbReference type="Proteomes" id="UP000712281"/>
    </source>
</evidence>
<evidence type="ECO:0000313" key="1">
    <source>
        <dbReference type="EMBL" id="KAF2578850.1"/>
    </source>
</evidence>
<protein>
    <submittedName>
        <fullName evidence="1">Uncharacterized protein</fullName>
    </submittedName>
</protein>
<name>A0A8S9J914_BRACR</name>
<gene>
    <name evidence="1" type="ORF">F2Q68_00002753</name>
</gene>
<accession>A0A8S9J914</accession>
<dbReference type="AlphaFoldDB" id="A0A8S9J914"/>
<reference evidence="1" key="1">
    <citation type="submission" date="2019-12" db="EMBL/GenBank/DDBJ databases">
        <title>Genome sequencing and annotation of Brassica cretica.</title>
        <authorList>
            <person name="Studholme D.J."/>
            <person name="Sarris P.F."/>
        </authorList>
    </citation>
    <scope>NUCLEOTIDE SEQUENCE</scope>
    <source>
        <strain evidence="1">PFS-001/15</strain>
        <tissue evidence="1">Leaf</tissue>
    </source>
</reference>
<dbReference type="EMBL" id="QGKW02001660">
    <property type="protein sequence ID" value="KAF2578850.1"/>
    <property type="molecule type" value="Genomic_DNA"/>
</dbReference>
<dbReference type="Proteomes" id="UP000712281">
    <property type="component" value="Unassembled WGS sequence"/>
</dbReference>
<sequence length="79" mass="8752">MAQRITTLVMLIEILFLVNYVSQIATTAADNDGDVIHVAGKVMCQDCTRNYDKWINGSEPIKGINPPSSTIIYLLLLNI</sequence>
<organism evidence="1 2">
    <name type="scientific">Brassica cretica</name>
    <name type="common">Mustard</name>
    <dbReference type="NCBI Taxonomy" id="69181"/>
    <lineage>
        <taxon>Eukaryota</taxon>
        <taxon>Viridiplantae</taxon>
        <taxon>Streptophyta</taxon>
        <taxon>Embryophyta</taxon>
        <taxon>Tracheophyta</taxon>
        <taxon>Spermatophyta</taxon>
        <taxon>Magnoliopsida</taxon>
        <taxon>eudicotyledons</taxon>
        <taxon>Gunneridae</taxon>
        <taxon>Pentapetalae</taxon>
        <taxon>rosids</taxon>
        <taxon>malvids</taxon>
        <taxon>Brassicales</taxon>
        <taxon>Brassicaceae</taxon>
        <taxon>Brassiceae</taxon>
        <taxon>Brassica</taxon>
    </lineage>
</organism>
<proteinExistence type="predicted"/>
<comment type="caution">
    <text evidence="1">The sequence shown here is derived from an EMBL/GenBank/DDBJ whole genome shotgun (WGS) entry which is preliminary data.</text>
</comment>